<evidence type="ECO:0000256" key="1">
    <source>
        <dbReference type="SAM" id="MobiDB-lite"/>
    </source>
</evidence>
<reference evidence="3" key="1">
    <citation type="submission" date="2022-11" db="UniProtKB">
        <authorList>
            <consortium name="WormBaseParasite"/>
        </authorList>
    </citation>
    <scope>IDENTIFICATION</scope>
</reference>
<proteinExistence type="predicted"/>
<dbReference type="AlphaFoldDB" id="A0A914W1V0"/>
<accession>A0A914W1V0</accession>
<evidence type="ECO:0000313" key="2">
    <source>
        <dbReference type="Proteomes" id="UP000887566"/>
    </source>
</evidence>
<name>A0A914W1V0_9BILA</name>
<evidence type="ECO:0000313" key="3">
    <source>
        <dbReference type="WBParaSite" id="PSAMB.scaffold2859size20862.g19410.t1"/>
    </source>
</evidence>
<sequence length="468" mass="54039">MSRKRPRSVPSSLSITSSVDADDNGELCERDVESDVRLDREVLTNLVLFNCASKIDRNDLKGRITFELVCHRCARAVRAVYDRERIALVVGRSDNDTHKYQQIFTDPLRRVYGLKRRRHEIRISEGDPYQRLRLILARFKRFRCITFHADGVKLGTRRFLEILRIHRMRPTEVARLEYRLDLTTEPDFRLIARFAPMLKALLLECVMPRTEYNAKKLWISVAKCGNLERLYFLPKNNIGYQDLFGQIVVTPIDIFSIVYLRECLRVLKIRAFHCSAASKVFHSGLADAFAGNSNLRRLFINGASNKFFSAASARPVLCRLRTLVRDYFAERKRPQDEEAELTTILQALPPTGSLTIFHLVDWHPNPWWHREDQTISNEKSTLDALQFWLKLSNQTARSIKLCLRFYRDPVPSVNDALAALSESGSALSNVILERTVTKVVLRYQQARIILSVIDARECSADSKPLTVW</sequence>
<keyword evidence="2" id="KW-1185">Reference proteome</keyword>
<organism evidence="2 3">
    <name type="scientific">Plectus sambesii</name>
    <dbReference type="NCBI Taxonomy" id="2011161"/>
    <lineage>
        <taxon>Eukaryota</taxon>
        <taxon>Metazoa</taxon>
        <taxon>Ecdysozoa</taxon>
        <taxon>Nematoda</taxon>
        <taxon>Chromadorea</taxon>
        <taxon>Plectida</taxon>
        <taxon>Plectina</taxon>
        <taxon>Plectoidea</taxon>
        <taxon>Plectidae</taxon>
        <taxon>Plectus</taxon>
    </lineage>
</organism>
<feature type="compositionally biased region" description="Low complexity" evidence="1">
    <location>
        <begin position="8"/>
        <end position="18"/>
    </location>
</feature>
<protein>
    <submittedName>
        <fullName evidence="3">Uncharacterized protein</fullName>
    </submittedName>
</protein>
<dbReference type="Proteomes" id="UP000887566">
    <property type="component" value="Unplaced"/>
</dbReference>
<dbReference type="WBParaSite" id="PSAMB.scaffold2859size20862.g19410.t1">
    <property type="protein sequence ID" value="PSAMB.scaffold2859size20862.g19410.t1"/>
    <property type="gene ID" value="PSAMB.scaffold2859size20862.g19410"/>
</dbReference>
<feature type="region of interest" description="Disordered" evidence="1">
    <location>
        <begin position="1"/>
        <end position="20"/>
    </location>
</feature>